<dbReference type="Proteomes" id="UP000281553">
    <property type="component" value="Unassembled WGS sequence"/>
</dbReference>
<reference evidence="1 2" key="1">
    <citation type="submission" date="2018-11" db="EMBL/GenBank/DDBJ databases">
        <authorList>
            <consortium name="Pathogen Informatics"/>
        </authorList>
    </citation>
    <scope>NUCLEOTIDE SEQUENCE [LARGE SCALE GENOMIC DNA]</scope>
</reference>
<dbReference type="OrthoDB" id="6155261at2759"/>
<keyword evidence="2" id="KW-1185">Reference proteome</keyword>
<name>A0A3P7MEL2_DIBLA</name>
<dbReference type="AlphaFoldDB" id="A0A3P7MEL2"/>
<sequence length="113" mass="12843">MKRFAVALKNTDPPLQPYSLSHVVNNLIINTVLFTQQEVLVELKLDPAKSPGLDEILGVLLRELSEELAEPLCTIFRKSLEAGKLPETWKLAKFVPIHKERSRLYSTTYRPVS</sequence>
<evidence type="ECO:0000313" key="1">
    <source>
        <dbReference type="EMBL" id="VDN20918.1"/>
    </source>
</evidence>
<protein>
    <recommendedName>
        <fullName evidence="3">Reverse transcriptase domain-containing protein</fullName>
    </recommendedName>
</protein>
<organism evidence="1 2">
    <name type="scientific">Dibothriocephalus latus</name>
    <name type="common">Fish tapeworm</name>
    <name type="synonym">Diphyllobothrium latum</name>
    <dbReference type="NCBI Taxonomy" id="60516"/>
    <lineage>
        <taxon>Eukaryota</taxon>
        <taxon>Metazoa</taxon>
        <taxon>Spiralia</taxon>
        <taxon>Lophotrochozoa</taxon>
        <taxon>Platyhelminthes</taxon>
        <taxon>Cestoda</taxon>
        <taxon>Eucestoda</taxon>
        <taxon>Diphyllobothriidea</taxon>
        <taxon>Diphyllobothriidae</taxon>
        <taxon>Dibothriocephalus</taxon>
    </lineage>
</organism>
<accession>A0A3P7MEL2</accession>
<gene>
    <name evidence="1" type="ORF">DILT_LOCUS13728</name>
</gene>
<evidence type="ECO:0000313" key="2">
    <source>
        <dbReference type="Proteomes" id="UP000281553"/>
    </source>
</evidence>
<dbReference type="PANTHER" id="PTHR33395:SF22">
    <property type="entry name" value="REVERSE TRANSCRIPTASE DOMAIN-CONTAINING PROTEIN"/>
    <property type="match status" value="1"/>
</dbReference>
<evidence type="ECO:0008006" key="3">
    <source>
        <dbReference type="Google" id="ProtNLM"/>
    </source>
</evidence>
<dbReference type="EMBL" id="UYRU01071353">
    <property type="protein sequence ID" value="VDN20918.1"/>
    <property type="molecule type" value="Genomic_DNA"/>
</dbReference>
<dbReference type="PANTHER" id="PTHR33395">
    <property type="entry name" value="TRANSCRIPTASE, PUTATIVE-RELATED-RELATED"/>
    <property type="match status" value="1"/>
</dbReference>
<proteinExistence type="predicted"/>